<organism evidence="3 4">
    <name type="scientific">Sphingobium cloacae</name>
    <dbReference type="NCBI Taxonomy" id="120107"/>
    <lineage>
        <taxon>Bacteria</taxon>
        <taxon>Pseudomonadati</taxon>
        <taxon>Pseudomonadota</taxon>
        <taxon>Alphaproteobacteria</taxon>
        <taxon>Sphingomonadales</taxon>
        <taxon>Sphingomonadaceae</taxon>
        <taxon>Sphingobium</taxon>
    </lineage>
</organism>
<protein>
    <submittedName>
        <fullName evidence="3">Regulatory protein</fullName>
    </submittedName>
</protein>
<keyword evidence="1" id="KW-1133">Transmembrane helix</keyword>
<keyword evidence="2" id="KW-0732">Signal</keyword>
<keyword evidence="1" id="KW-0472">Membrane</keyword>
<feature type="transmembrane region" description="Helical" evidence="1">
    <location>
        <begin position="131"/>
        <end position="152"/>
    </location>
</feature>
<evidence type="ECO:0000256" key="2">
    <source>
        <dbReference type="SAM" id="SignalP"/>
    </source>
</evidence>
<keyword evidence="4" id="KW-1185">Reference proteome</keyword>
<sequence>MNPALSISLLWLLAMLGAAAHMTPARLARADWARALAAYASAFWIATILSPQPNWIGLLIGTAAFWRLIAGPAGRSGSVVAGGSAALAAALQMAGGVPLWIAAALGLAALCAAGLARGGAGEGGVALREHVLVVVALASPAIGLAADAAYGWQSAVMLNRTVQPAAVPAPPVWAIAILVLAGAAGVIRGFWVRR</sequence>
<evidence type="ECO:0000313" key="3">
    <source>
        <dbReference type="EMBL" id="BAV65919.1"/>
    </source>
</evidence>
<dbReference type="AlphaFoldDB" id="A0A1E1F5Y6"/>
<evidence type="ECO:0000313" key="4">
    <source>
        <dbReference type="Proteomes" id="UP000218272"/>
    </source>
</evidence>
<gene>
    <name evidence="3" type="ORF">SCLO_1028790</name>
</gene>
<dbReference type="EMBL" id="AP017655">
    <property type="protein sequence ID" value="BAV65919.1"/>
    <property type="molecule type" value="Genomic_DNA"/>
</dbReference>
<feature type="transmembrane region" description="Helical" evidence="1">
    <location>
        <begin position="53"/>
        <end position="70"/>
    </location>
</feature>
<feature type="transmembrane region" description="Helical" evidence="1">
    <location>
        <begin position="77"/>
        <end position="94"/>
    </location>
</feature>
<feature type="chain" id="PRO_5009112613" evidence="2">
    <location>
        <begin position="21"/>
        <end position="194"/>
    </location>
</feature>
<feature type="transmembrane region" description="Helical" evidence="1">
    <location>
        <begin position="172"/>
        <end position="191"/>
    </location>
</feature>
<name>A0A1E1F5Y6_9SPHN</name>
<feature type="signal peptide" evidence="2">
    <location>
        <begin position="1"/>
        <end position="20"/>
    </location>
</feature>
<dbReference type="Proteomes" id="UP000218272">
    <property type="component" value="Chromosome SCLO_1"/>
</dbReference>
<proteinExistence type="predicted"/>
<reference evidence="3 4" key="1">
    <citation type="submission" date="2016-10" db="EMBL/GenBank/DDBJ databases">
        <title>Complete Genome Sequence of the Nonylphenol-Degrading Bacterium Sphingobium cloacae JCM 10874T.</title>
        <authorList>
            <person name="Ootsuka M."/>
            <person name="Nishizawa T."/>
            <person name="Ohta H."/>
        </authorList>
    </citation>
    <scope>NUCLEOTIDE SEQUENCE [LARGE SCALE GENOMIC DNA]</scope>
    <source>
        <strain evidence="3 4">JCM 10874</strain>
    </source>
</reference>
<accession>A0A1E1F5Y6</accession>
<keyword evidence="1" id="KW-0812">Transmembrane</keyword>
<evidence type="ECO:0000256" key="1">
    <source>
        <dbReference type="SAM" id="Phobius"/>
    </source>
</evidence>
<dbReference type="RefSeq" id="WP_066521135.1">
    <property type="nucleotide sequence ID" value="NZ_AP017655.1"/>
</dbReference>
<dbReference type="KEGG" id="sclo:SCLO_1028790"/>
<feature type="transmembrane region" description="Helical" evidence="1">
    <location>
        <begin position="100"/>
        <end position="119"/>
    </location>
</feature>